<dbReference type="PANTHER" id="PTHR23513:SF6">
    <property type="entry name" value="MAJOR FACILITATOR SUPERFAMILY ASSOCIATED DOMAIN-CONTAINING PROTEIN"/>
    <property type="match status" value="1"/>
</dbReference>
<feature type="transmembrane region" description="Helical" evidence="7">
    <location>
        <begin position="239"/>
        <end position="257"/>
    </location>
</feature>
<keyword evidence="4 7" id="KW-0812">Transmembrane</keyword>
<keyword evidence="3" id="KW-1003">Cell membrane</keyword>
<keyword evidence="6 7" id="KW-0472">Membrane</keyword>
<dbReference type="EMBL" id="BMJD01000015">
    <property type="protein sequence ID" value="GGB43664.1"/>
    <property type="molecule type" value="Genomic_DNA"/>
</dbReference>
<dbReference type="InterPro" id="IPR020846">
    <property type="entry name" value="MFS_dom"/>
</dbReference>
<feature type="transmembrane region" description="Helical" evidence="7">
    <location>
        <begin position="263"/>
        <end position="280"/>
    </location>
</feature>
<evidence type="ECO:0000256" key="2">
    <source>
        <dbReference type="ARBA" id="ARBA00022448"/>
    </source>
</evidence>
<dbReference type="PANTHER" id="PTHR23513">
    <property type="entry name" value="INTEGRAL MEMBRANE EFFLUX PROTEIN-RELATED"/>
    <property type="match status" value="1"/>
</dbReference>
<feature type="transmembrane region" description="Helical" evidence="7">
    <location>
        <begin position="82"/>
        <end position="102"/>
    </location>
</feature>
<feature type="transmembrane region" description="Helical" evidence="7">
    <location>
        <begin position="114"/>
        <end position="134"/>
    </location>
</feature>
<evidence type="ECO:0000256" key="3">
    <source>
        <dbReference type="ARBA" id="ARBA00022475"/>
    </source>
</evidence>
<feature type="transmembrane region" description="Helical" evidence="7">
    <location>
        <begin position="292"/>
        <end position="310"/>
    </location>
</feature>
<evidence type="ECO:0000313" key="10">
    <source>
        <dbReference type="Proteomes" id="UP000621492"/>
    </source>
</evidence>
<keyword evidence="2" id="KW-0813">Transport</keyword>
<dbReference type="InterPro" id="IPR036259">
    <property type="entry name" value="MFS_trans_sf"/>
</dbReference>
<feature type="transmembrane region" description="Helical" evidence="7">
    <location>
        <begin position="21"/>
        <end position="43"/>
    </location>
</feature>
<reference evidence="9" key="2">
    <citation type="submission" date="2020-09" db="EMBL/GenBank/DDBJ databases">
        <authorList>
            <person name="Sun Q."/>
            <person name="Zhou Y."/>
        </authorList>
    </citation>
    <scope>NUCLEOTIDE SEQUENCE</scope>
    <source>
        <strain evidence="9">CGMCC 1.15454</strain>
    </source>
</reference>
<feature type="transmembrane region" description="Helical" evidence="7">
    <location>
        <begin position="49"/>
        <end position="70"/>
    </location>
</feature>
<keyword evidence="5 7" id="KW-1133">Transmembrane helix</keyword>
<evidence type="ECO:0000256" key="6">
    <source>
        <dbReference type="ARBA" id="ARBA00023136"/>
    </source>
</evidence>
<feature type="transmembrane region" description="Helical" evidence="7">
    <location>
        <begin position="385"/>
        <end position="403"/>
    </location>
</feature>
<name>A0A9W5TXT4_9BACI</name>
<comment type="caution">
    <text evidence="9">The sequence shown here is derived from an EMBL/GenBank/DDBJ whole genome shotgun (WGS) entry which is preliminary data.</text>
</comment>
<dbReference type="SUPFAM" id="SSF103473">
    <property type="entry name" value="MFS general substrate transporter"/>
    <property type="match status" value="1"/>
</dbReference>
<feature type="transmembrane region" description="Helical" evidence="7">
    <location>
        <begin position="322"/>
        <end position="345"/>
    </location>
</feature>
<dbReference type="Gene3D" id="1.20.1250.20">
    <property type="entry name" value="MFS general substrate transporter like domains"/>
    <property type="match status" value="2"/>
</dbReference>
<dbReference type="PROSITE" id="PS50850">
    <property type="entry name" value="MFS"/>
    <property type="match status" value="1"/>
</dbReference>
<dbReference type="InterPro" id="IPR004748">
    <property type="entry name" value="Polyol_permease-like"/>
</dbReference>
<feature type="transmembrane region" description="Helical" evidence="7">
    <location>
        <begin position="357"/>
        <end position="379"/>
    </location>
</feature>
<dbReference type="GO" id="GO:0022857">
    <property type="term" value="F:transmembrane transporter activity"/>
    <property type="evidence" value="ECO:0007669"/>
    <property type="project" value="InterPro"/>
</dbReference>
<evidence type="ECO:0000259" key="8">
    <source>
        <dbReference type="PROSITE" id="PS50850"/>
    </source>
</evidence>
<dbReference type="InterPro" id="IPR011701">
    <property type="entry name" value="MFS"/>
</dbReference>
<dbReference type="CDD" id="cd17337">
    <property type="entry name" value="MFS_CsbX"/>
    <property type="match status" value="1"/>
</dbReference>
<feature type="transmembrane region" description="Helical" evidence="7">
    <location>
        <begin position="173"/>
        <end position="194"/>
    </location>
</feature>
<organism evidence="9 10">
    <name type="scientific">Lentibacillus populi</name>
    <dbReference type="NCBI Taxonomy" id="1827502"/>
    <lineage>
        <taxon>Bacteria</taxon>
        <taxon>Bacillati</taxon>
        <taxon>Bacillota</taxon>
        <taxon>Bacilli</taxon>
        <taxon>Bacillales</taxon>
        <taxon>Bacillaceae</taxon>
        <taxon>Lentibacillus</taxon>
    </lineage>
</organism>
<proteinExistence type="predicted"/>
<dbReference type="Proteomes" id="UP000621492">
    <property type="component" value="Unassembled WGS sequence"/>
</dbReference>
<dbReference type="GO" id="GO:0005886">
    <property type="term" value="C:plasma membrane"/>
    <property type="evidence" value="ECO:0007669"/>
    <property type="project" value="UniProtKB-SubCell"/>
</dbReference>
<sequence>MLNSENFLDRIGITSKISWGFLGVLIFMMGDGLELAFISPYLVDQGLSVTHASALVTGYGIMIAIASWFSGVLIDMFGARKVMLWGLISYVVGHSAFVGFGVSNLDYMIMLPTYMLRGIGYPLFAYGFLVWITYRTPQKRLGKAVGWFWFVFSGGMNVLGAGFSAWAVTHLGYINTLWSSIFWVLLGAFFALVVNRDKLEKVSTAKGVDQIKELARGITIVVREPKVGVAGIVRVINQAAQYAFPVFLPTYLAAYGIPTTTWLGIWSAIFLSNIVFNLIFGVVGDRLGWRNTIMWVGGVGCGVFTLLLYYTPQIIGGNLTVMTIVGILWGACLAGYVPISALVPSLVKEEKGAAMSILNLGAGLCVFVGPAIVTVFYGLVGAVGVTWILSGLYFASTIMMVWVKLPNNAKTLDDIDEREAALE</sequence>
<comment type="subcellular location">
    <subcellularLocation>
        <location evidence="1">Cell membrane</location>
        <topology evidence="1">Multi-pass membrane protein</topology>
    </subcellularLocation>
</comment>
<gene>
    <name evidence="9" type="primary">yoaB</name>
    <name evidence="9" type="ORF">GCM10011409_21550</name>
</gene>
<evidence type="ECO:0000256" key="7">
    <source>
        <dbReference type="SAM" id="Phobius"/>
    </source>
</evidence>
<dbReference type="AlphaFoldDB" id="A0A9W5TXT4"/>
<protein>
    <submittedName>
        <fullName evidence="9">Transporter YoaB</fullName>
    </submittedName>
</protein>
<feature type="transmembrane region" description="Helical" evidence="7">
    <location>
        <begin position="146"/>
        <end position="167"/>
    </location>
</feature>
<accession>A0A9W5TXT4</accession>
<feature type="domain" description="Major facilitator superfamily (MFS) profile" evidence="8">
    <location>
        <begin position="16"/>
        <end position="409"/>
    </location>
</feature>
<evidence type="ECO:0000256" key="4">
    <source>
        <dbReference type="ARBA" id="ARBA00022692"/>
    </source>
</evidence>
<keyword evidence="10" id="KW-1185">Reference proteome</keyword>
<dbReference type="NCBIfam" id="TIGR00897">
    <property type="entry name" value="2A0118"/>
    <property type="match status" value="1"/>
</dbReference>
<evidence type="ECO:0000256" key="5">
    <source>
        <dbReference type="ARBA" id="ARBA00022989"/>
    </source>
</evidence>
<evidence type="ECO:0000313" key="9">
    <source>
        <dbReference type="EMBL" id="GGB43664.1"/>
    </source>
</evidence>
<reference evidence="9" key="1">
    <citation type="journal article" date="2014" name="Int. J. Syst. Evol. Microbiol.">
        <title>Complete genome sequence of Corynebacterium casei LMG S-19264T (=DSM 44701T), isolated from a smear-ripened cheese.</title>
        <authorList>
            <consortium name="US DOE Joint Genome Institute (JGI-PGF)"/>
            <person name="Walter F."/>
            <person name="Albersmeier A."/>
            <person name="Kalinowski J."/>
            <person name="Ruckert C."/>
        </authorList>
    </citation>
    <scope>NUCLEOTIDE SEQUENCE</scope>
    <source>
        <strain evidence="9">CGMCC 1.15454</strain>
    </source>
</reference>
<dbReference type="RefSeq" id="WP_088052719.1">
    <property type="nucleotide sequence ID" value="NZ_BMJD01000015.1"/>
</dbReference>
<dbReference type="Pfam" id="PF07690">
    <property type="entry name" value="MFS_1"/>
    <property type="match status" value="1"/>
</dbReference>
<evidence type="ECO:0000256" key="1">
    <source>
        <dbReference type="ARBA" id="ARBA00004651"/>
    </source>
</evidence>